<dbReference type="InterPro" id="IPR027417">
    <property type="entry name" value="P-loop_NTPase"/>
</dbReference>
<evidence type="ECO:0000256" key="4">
    <source>
        <dbReference type="SAM" id="MobiDB-lite"/>
    </source>
</evidence>
<dbReference type="SUPFAM" id="SSF52540">
    <property type="entry name" value="P-loop containing nucleoside triphosphate hydrolases"/>
    <property type="match status" value="1"/>
</dbReference>
<sequence length="841" mass="93443">MRAGICSIQQALTVEALATVKQAVSLARRRGHAQVTPLHVASSMLASSTGLLRRACLQSHSHPLQCKALELCFNVALNRLPASTPSPLLGPPHSPHPSLSNALVAAFKRAQAHQRRGSIENQQQPILALKIEIEQLVISILDDPSVSRVMREAGFSSMQIKSRVEQAVSVEACSQQAPNPDSSVNNPPAAKEVAHVTAAKPLSVHFATHSALEHASNEDVASVLDALLSKRRNVVIVGEGLSGPEAAVRGVIDKFERGLVPLELKSVQFISLPLFSLRNSSREEVEQKLVDLRGLVKSCIGRGIVFYLGDMQGVSEYWSSYVEQRRSYYCSSNLEYLVLELKKLVCGFGESNRRIWLMGIATFRTYMKCKSGHPSLESIWDLHPLTVPAGSLSLSLNLDSDLQADSKSNVLIDVEKSLTCCKDCTLNFDKDVQAIGSVEIKDSTNETSVSSSLPSWLQQYKNEKSRDSRHYKQEESVSVKSLCKKWNSFCNRAHQDPLHGKTLKFYSTPSSPTTSFSSPERNSSFPPSHLSWPTMIEFKQCPKEHQFWASDGPLVDPPKPDLLSNPNSSPNSASSSEVAEDMNDNNPSFKEFSPNNIKILSDSLVTKVPWQREIIPEIVDTVLKCRSGIIEKNGGSRSERHKREETLMLFLGTDSNAKENISRELAKLVFGCQGNFISIGLSRFSDPVQEYGKKRPRDELGFSYLQRFGEAVNENPHRVFFLEDVDQFDYSSKLGIKRAVEGGKISVWGGETVSLQDAIVIFSCESLGPVSRRENKGLEQQEKDRKEKENDDYSEEKNPGSVSLDLNMAIHDEDEKGDNEIRMILDCVDRKIIFKTVQEQL</sequence>
<dbReference type="Gene3D" id="3.40.50.300">
    <property type="entry name" value="P-loop containing nucleotide triphosphate hydrolases"/>
    <property type="match status" value="1"/>
</dbReference>
<evidence type="ECO:0000256" key="2">
    <source>
        <dbReference type="ARBA" id="ARBA00022737"/>
    </source>
</evidence>
<feature type="compositionally biased region" description="Low complexity" evidence="4">
    <location>
        <begin position="564"/>
        <end position="576"/>
    </location>
</feature>
<evidence type="ECO:0000313" key="6">
    <source>
        <dbReference type="EMBL" id="OWM87664.1"/>
    </source>
</evidence>
<evidence type="ECO:0000259" key="5">
    <source>
        <dbReference type="PROSITE" id="PS51903"/>
    </source>
</evidence>
<gene>
    <name evidence="6" type="ORF">CDL15_Pgr022777</name>
</gene>
<dbReference type="PROSITE" id="PS51903">
    <property type="entry name" value="CLP_R"/>
    <property type="match status" value="1"/>
</dbReference>
<dbReference type="InterPro" id="IPR058680">
    <property type="entry name" value="NBD_SMAX1-like"/>
</dbReference>
<feature type="compositionally biased region" description="Basic and acidic residues" evidence="4">
    <location>
        <begin position="772"/>
        <end position="798"/>
    </location>
</feature>
<organism evidence="6 7">
    <name type="scientific">Punica granatum</name>
    <name type="common">Pomegranate</name>
    <dbReference type="NCBI Taxonomy" id="22663"/>
    <lineage>
        <taxon>Eukaryota</taxon>
        <taxon>Viridiplantae</taxon>
        <taxon>Streptophyta</taxon>
        <taxon>Embryophyta</taxon>
        <taxon>Tracheophyta</taxon>
        <taxon>Spermatophyta</taxon>
        <taxon>Magnoliopsida</taxon>
        <taxon>eudicotyledons</taxon>
        <taxon>Gunneridae</taxon>
        <taxon>Pentapetalae</taxon>
        <taxon>rosids</taxon>
        <taxon>malvids</taxon>
        <taxon>Myrtales</taxon>
        <taxon>Lythraceae</taxon>
        <taxon>Punica</taxon>
    </lineage>
</organism>
<protein>
    <recommendedName>
        <fullName evidence="5">Clp R domain-containing protein</fullName>
    </recommendedName>
</protein>
<keyword evidence="2 3" id="KW-0677">Repeat</keyword>
<feature type="region of interest" description="Disordered" evidence="4">
    <location>
        <begin position="772"/>
        <end position="809"/>
    </location>
</feature>
<comment type="caution">
    <text evidence="6">The sequence shown here is derived from an EMBL/GenBank/DDBJ whole genome shotgun (WGS) entry which is preliminary data.</text>
</comment>
<evidence type="ECO:0000256" key="3">
    <source>
        <dbReference type="PROSITE-ProRule" id="PRU01251"/>
    </source>
</evidence>
<dbReference type="Gene3D" id="1.10.1780.10">
    <property type="entry name" value="Clp, N-terminal domain"/>
    <property type="match status" value="1"/>
</dbReference>
<feature type="domain" description="Clp R" evidence="5">
    <location>
        <begin position="8"/>
        <end position="171"/>
    </location>
</feature>
<dbReference type="PANTHER" id="PTHR43572:SF7">
    <property type="entry name" value="CLP R DOMAIN-CONTAINING PROTEIN"/>
    <property type="match status" value="1"/>
</dbReference>
<proteinExistence type="inferred from homology"/>
<dbReference type="Pfam" id="PF23569">
    <property type="entry name" value="NBD_SMAX1"/>
    <property type="match status" value="1"/>
</dbReference>
<feature type="region of interest" description="Disordered" evidence="4">
    <location>
        <begin position="549"/>
        <end position="592"/>
    </location>
</feature>
<comment type="similarity">
    <text evidence="1">Belongs to the ClpA/ClpB family.</text>
</comment>
<accession>A0A218XRU3</accession>
<evidence type="ECO:0000313" key="7">
    <source>
        <dbReference type="Proteomes" id="UP000197138"/>
    </source>
</evidence>
<dbReference type="InterPro" id="IPR036628">
    <property type="entry name" value="Clp_N_dom_sf"/>
</dbReference>
<dbReference type="AlphaFoldDB" id="A0A218XRU3"/>
<dbReference type="Proteomes" id="UP000197138">
    <property type="component" value="Unassembled WGS sequence"/>
</dbReference>
<name>A0A218XRU3_PUNGR</name>
<dbReference type="PANTHER" id="PTHR43572">
    <property type="entry name" value="CHAPERONE PROTEIN CLPD, CHLOROPLASTIC"/>
    <property type="match status" value="1"/>
</dbReference>
<evidence type="ECO:0000256" key="1">
    <source>
        <dbReference type="ARBA" id="ARBA00008675"/>
    </source>
</evidence>
<dbReference type="SUPFAM" id="SSF81923">
    <property type="entry name" value="Double Clp-N motif"/>
    <property type="match status" value="1"/>
</dbReference>
<dbReference type="EMBL" id="MTKT01000813">
    <property type="protein sequence ID" value="OWM87664.1"/>
    <property type="molecule type" value="Genomic_DNA"/>
</dbReference>
<dbReference type="Pfam" id="PF02861">
    <property type="entry name" value="Clp_N"/>
    <property type="match status" value="1"/>
</dbReference>
<dbReference type="InterPro" id="IPR051650">
    <property type="entry name" value="SL_signaling_regulator"/>
</dbReference>
<dbReference type="InterPro" id="IPR004176">
    <property type="entry name" value="Clp_R_N"/>
</dbReference>
<reference evidence="7" key="1">
    <citation type="journal article" date="2017" name="Plant J.">
        <title>The pomegranate (Punica granatum L.) genome and the genomics of punicalagin biosynthesis.</title>
        <authorList>
            <person name="Qin G."/>
            <person name="Xu C."/>
            <person name="Ming R."/>
            <person name="Tang H."/>
            <person name="Guyot R."/>
            <person name="Kramer E.M."/>
            <person name="Hu Y."/>
            <person name="Yi X."/>
            <person name="Qi Y."/>
            <person name="Xu X."/>
            <person name="Gao Z."/>
            <person name="Pan H."/>
            <person name="Jian J."/>
            <person name="Tian Y."/>
            <person name="Yue Z."/>
            <person name="Xu Y."/>
        </authorList>
    </citation>
    <scope>NUCLEOTIDE SEQUENCE [LARGE SCALE GENOMIC DNA]</scope>
    <source>
        <strain evidence="7">cv. Dabenzi</strain>
    </source>
</reference>